<feature type="region of interest" description="Disordered" evidence="1">
    <location>
        <begin position="31"/>
        <end position="68"/>
    </location>
</feature>
<dbReference type="Proteomes" id="UP001530400">
    <property type="component" value="Unassembled WGS sequence"/>
</dbReference>
<evidence type="ECO:0000256" key="1">
    <source>
        <dbReference type="SAM" id="MobiDB-lite"/>
    </source>
</evidence>
<dbReference type="EMBL" id="JALLPJ020001403">
    <property type="protein sequence ID" value="KAL3765316.1"/>
    <property type="molecule type" value="Genomic_DNA"/>
</dbReference>
<comment type="caution">
    <text evidence="2">The sequence shown here is derived from an EMBL/GenBank/DDBJ whole genome shotgun (WGS) entry which is preliminary data.</text>
</comment>
<reference evidence="2 3" key="1">
    <citation type="submission" date="2024-10" db="EMBL/GenBank/DDBJ databases">
        <title>Updated reference genomes for cyclostephanoid diatoms.</title>
        <authorList>
            <person name="Roberts W.R."/>
            <person name="Alverson A.J."/>
        </authorList>
    </citation>
    <scope>NUCLEOTIDE SEQUENCE [LARGE SCALE GENOMIC DNA]</scope>
    <source>
        <strain evidence="2 3">AJA010-31</strain>
    </source>
</reference>
<dbReference type="AlphaFoldDB" id="A0ABD3MMP5"/>
<evidence type="ECO:0000313" key="2">
    <source>
        <dbReference type="EMBL" id="KAL3765316.1"/>
    </source>
</evidence>
<name>A0ABD3MMP5_9STRA</name>
<accession>A0ABD3MMP5</accession>
<feature type="compositionally biased region" description="Basic and acidic residues" evidence="1">
    <location>
        <begin position="42"/>
        <end position="56"/>
    </location>
</feature>
<sequence>MATALLDSTITIRKMFDATIVPIEFSAHAKLHEGDDDQTDYDTEHEGSEPESRDEFDQFDDSEHDTDRSVTSYASTLIFNTCPQTTNREIPMDHELIRTKAYSLLLASPKSVNINRFTSSFEEEGLYGVSIGIFQAVASTAMQFVNELGKHPGLRNARDEKAENQIVLQFTDTVVDLVLRVFGVVQPKSFYRVTIKRAE</sequence>
<gene>
    <name evidence="2" type="ORF">ACHAWO_010005</name>
</gene>
<organism evidence="2 3">
    <name type="scientific">Cyclotella atomus</name>
    <dbReference type="NCBI Taxonomy" id="382360"/>
    <lineage>
        <taxon>Eukaryota</taxon>
        <taxon>Sar</taxon>
        <taxon>Stramenopiles</taxon>
        <taxon>Ochrophyta</taxon>
        <taxon>Bacillariophyta</taxon>
        <taxon>Coscinodiscophyceae</taxon>
        <taxon>Thalassiosirophycidae</taxon>
        <taxon>Stephanodiscales</taxon>
        <taxon>Stephanodiscaceae</taxon>
        <taxon>Cyclotella</taxon>
    </lineage>
</organism>
<evidence type="ECO:0000313" key="3">
    <source>
        <dbReference type="Proteomes" id="UP001530400"/>
    </source>
</evidence>
<keyword evidence="3" id="KW-1185">Reference proteome</keyword>
<protein>
    <submittedName>
        <fullName evidence="2">Uncharacterized protein</fullName>
    </submittedName>
</protein>
<proteinExistence type="predicted"/>